<evidence type="ECO:0000259" key="1">
    <source>
        <dbReference type="Pfam" id="PF09313"/>
    </source>
</evidence>
<dbReference type="SUPFAM" id="SSF46458">
    <property type="entry name" value="Globin-like"/>
    <property type="match status" value="1"/>
</dbReference>
<feature type="domain" description="TehB/YeaR-like" evidence="1">
    <location>
        <begin position="148"/>
        <end position="214"/>
    </location>
</feature>
<dbReference type="InterPro" id="IPR009050">
    <property type="entry name" value="Globin-like_sf"/>
</dbReference>
<dbReference type="GO" id="GO:0020037">
    <property type="term" value="F:heme binding"/>
    <property type="evidence" value="ECO:0007669"/>
    <property type="project" value="InterPro"/>
</dbReference>
<accession>A0A484P7U3</accession>
<dbReference type="InterPro" id="IPR014710">
    <property type="entry name" value="RmlC-like_jellyroll"/>
</dbReference>
<gene>
    <name evidence="2" type="ORF">ANK1_3435</name>
    <name evidence="3" type="ORF">ANK2_3435</name>
</gene>
<name>A0A484P7U3_9ZZZZ</name>
<dbReference type="Pfam" id="PF09313">
    <property type="entry name" value="TehB-like"/>
    <property type="match status" value="1"/>
</dbReference>
<evidence type="ECO:0000313" key="2">
    <source>
        <dbReference type="EMBL" id="VFR22032.1"/>
    </source>
</evidence>
<protein>
    <submittedName>
        <fullName evidence="2">Truncated hemoglobins</fullName>
    </submittedName>
</protein>
<dbReference type="GO" id="GO:0019825">
    <property type="term" value="F:oxygen binding"/>
    <property type="evidence" value="ECO:0007669"/>
    <property type="project" value="InterPro"/>
</dbReference>
<reference evidence="2" key="1">
    <citation type="submission" date="2019-03" db="EMBL/GenBank/DDBJ databases">
        <authorList>
            <person name="Danneels B."/>
        </authorList>
    </citation>
    <scope>NUCLEOTIDE SEQUENCE</scope>
</reference>
<dbReference type="Gene3D" id="1.10.490.10">
    <property type="entry name" value="Globins"/>
    <property type="match status" value="1"/>
</dbReference>
<dbReference type="InterPro" id="IPR015392">
    <property type="entry name" value="TehB/YeaR-like_dom"/>
</dbReference>
<dbReference type="Gene3D" id="2.60.120.10">
    <property type="entry name" value="Jelly Rolls"/>
    <property type="match status" value="1"/>
</dbReference>
<dbReference type="EMBL" id="CAADIA010000002">
    <property type="protein sequence ID" value="VFR22032.1"/>
    <property type="molecule type" value="Genomic_DNA"/>
</dbReference>
<dbReference type="AlphaFoldDB" id="A0A484P7U3"/>
<dbReference type="SUPFAM" id="SSF51197">
    <property type="entry name" value="Clavaminate synthase-like"/>
    <property type="match status" value="1"/>
</dbReference>
<proteinExistence type="predicted"/>
<sequence length="233" mass="26187">MRLPSMQPDHSDAPCTEDDVRELVHRFYARVREDATLGPIFEARVTDWDTHLSSLCDFWSALLLGTRRFQGAPIPAHARIPDLSWPLFQRWLALFHEVTATLDRPALQAQADTMAQRIAAKLWQVWQDRNVLPSLPDTLPDGLKAYRDSPVFTPDNLPSALQAAHSTKAGTWGVLAVHTGILRYTLDDPPHTAVVLSAGQRIVIQPQQRHHVAFELPGSFQITFYREAEAAAE</sequence>
<dbReference type="EMBL" id="CAADIF010000006">
    <property type="protein sequence ID" value="VFR64640.1"/>
    <property type="molecule type" value="Genomic_DNA"/>
</dbReference>
<organism evidence="2">
    <name type="scientific">plant metagenome</name>
    <dbReference type="NCBI Taxonomy" id="1297885"/>
    <lineage>
        <taxon>unclassified sequences</taxon>
        <taxon>metagenomes</taxon>
        <taxon>organismal metagenomes</taxon>
    </lineage>
</organism>
<evidence type="ECO:0000313" key="3">
    <source>
        <dbReference type="EMBL" id="VFR64640.1"/>
    </source>
</evidence>
<dbReference type="CDD" id="cd08916">
    <property type="entry name" value="TrHb3_P"/>
    <property type="match status" value="1"/>
</dbReference>
<dbReference type="InterPro" id="IPR012292">
    <property type="entry name" value="Globin/Proto"/>
</dbReference>